<dbReference type="PANTHER" id="PTHR21043">
    <property type="entry name" value="IOJAP SUPERFAMILY ORTHOLOG"/>
    <property type="match status" value="1"/>
</dbReference>
<dbReference type="SUPFAM" id="SSF81301">
    <property type="entry name" value="Nucleotidyltransferase"/>
    <property type="match status" value="1"/>
</dbReference>
<dbReference type="PANTHER" id="PTHR21043:SF0">
    <property type="entry name" value="MITOCHONDRIAL ASSEMBLY OF RIBOSOMAL LARGE SUBUNIT PROTEIN 1"/>
    <property type="match status" value="1"/>
</dbReference>
<dbReference type="GO" id="GO:0005737">
    <property type="term" value="C:cytoplasm"/>
    <property type="evidence" value="ECO:0007669"/>
    <property type="project" value="UniProtKB-SubCell"/>
</dbReference>
<feature type="region of interest" description="Disordered" evidence="3">
    <location>
        <begin position="1"/>
        <end position="23"/>
    </location>
</feature>
<dbReference type="Gene3D" id="3.30.460.10">
    <property type="entry name" value="Beta Polymerase, domain 2"/>
    <property type="match status" value="1"/>
</dbReference>
<keyword evidence="2" id="KW-0678">Repressor</keyword>
<keyword evidence="2" id="KW-0810">Translation regulation</keyword>
<dbReference type="OrthoDB" id="9793681at2"/>
<dbReference type="GO" id="GO:0090071">
    <property type="term" value="P:negative regulation of ribosome biogenesis"/>
    <property type="evidence" value="ECO:0007669"/>
    <property type="project" value="UniProtKB-UniRule"/>
</dbReference>
<comment type="subunit">
    <text evidence="2">Interacts with ribosomal protein uL14 (rplN).</text>
</comment>
<organism evidence="4 5">
    <name type="scientific">Oleiharenicola lentus</name>
    <dbReference type="NCBI Taxonomy" id="2508720"/>
    <lineage>
        <taxon>Bacteria</taxon>
        <taxon>Pseudomonadati</taxon>
        <taxon>Verrucomicrobiota</taxon>
        <taxon>Opitutia</taxon>
        <taxon>Opitutales</taxon>
        <taxon>Opitutaceae</taxon>
        <taxon>Oleiharenicola</taxon>
    </lineage>
</organism>
<accession>A0A4Q1C4W8</accession>
<proteinExistence type="inferred from homology"/>
<dbReference type="Proteomes" id="UP000290218">
    <property type="component" value="Unassembled WGS sequence"/>
</dbReference>
<comment type="subcellular location">
    <subcellularLocation>
        <location evidence="2">Cytoplasm</location>
    </subcellularLocation>
</comment>
<comment type="caution">
    <text evidence="4">The sequence shown here is derived from an EMBL/GenBank/DDBJ whole genome shotgun (WGS) entry which is preliminary data.</text>
</comment>
<evidence type="ECO:0000313" key="5">
    <source>
        <dbReference type="Proteomes" id="UP000290218"/>
    </source>
</evidence>
<dbReference type="EMBL" id="SDHX01000002">
    <property type="protein sequence ID" value="RXK53462.1"/>
    <property type="molecule type" value="Genomic_DNA"/>
</dbReference>
<dbReference type="NCBIfam" id="TIGR00090">
    <property type="entry name" value="rsfS_iojap_ybeB"/>
    <property type="match status" value="1"/>
</dbReference>
<keyword evidence="5" id="KW-1185">Reference proteome</keyword>
<reference evidence="4 5" key="1">
    <citation type="submission" date="2019-01" db="EMBL/GenBank/DDBJ databases">
        <title>Lacunisphaera sp. strain TWA-58.</title>
        <authorList>
            <person name="Chen W.-M."/>
        </authorList>
    </citation>
    <scope>NUCLEOTIDE SEQUENCE [LARGE SCALE GENOMIC DNA]</scope>
    <source>
        <strain evidence="4 5">TWA-58</strain>
    </source>
</reference>
<dbReference type="InterPro" id="IPR004394">
    <property type="entry name" value="Iojap/RsfS/C7orf30"/>
</dbReference>
<dbReference type="GO" id="GO:0043023">
    <property type="term" value="F:ribosomal large subunit binding"/>
    <property type="evidence" value="ECO:0007669"/>
    <property type="project" value="TreeGrafter"/>
</dbReference>
<evidence type="ECO:0000256" key="3">
    <source>
        <dbReference type="SAM" id="MobiDB-lite"/>
    </source>
</evidence>
<dbReference type="RefSeq" id="WP_129049122.1">
    <property type="nucleotide sequence ID" value="NZ_SDHX01000002.1"/>
</dbReference>
<feature type="compositionally biased region" description="Basic residues" evidence="3">
    <location>
        <begin position="1"/>
        <end position="21"/>
    </location>
</feature>
<evidence type="ECO:0000256" key="1">
    <source>
        <dbReference type="ARBA" id="ARBA00010574"/>
    </source>
</evidence>
<dbReference type="GO" id="GO:0042256">
    <property type="term" value="P:cytosolic ribosome assembly"/>
    <property type="evidence" value="ECO:0007669"/>
    <property type="project" value="UniProtKB-UniRule"/>
</dbReference>
<protein>
    <recommendedName>
        <fullName evidence="2">Ribosomal silencing factor RsfS</fullName>
    </recommendedName>
</protein>
<dbReference type="InterPro" id="IPR043519">
    <property type="entry name" value="NT_sf"/>
</dbReference>
<evidence type="ECO:0000313" key="4">
    <source>
        <dbReference type="EMBL" id="RXK53462.1"/>
    </source>
</evidence>
<keyword evidence="2" id="KW-0963">Cytoplasm</keyword>
<dbReference type="Pfam" id="PF02410">
    <property type="entry name" value="RsfS"/>
    <property type="match status" value="1"/>
</dbReference>
<name>A0A4Q1C4W8_9BACT</name>
<comment type="function">
    <text evidence="2">Functions as a ribosomal silencing factor. Interacts with ribosomal protein uL14 (rplN), blocking formation of intersubunit bridge B8. Prevents association of the 30S and 50S ribosomal subunits and the formation of functional ribosomes, thus repressing translation.</text>
</comment>
<dbReference type="GO" id="GO:0017148">
    <property type="term" value="P:negative regulation of translation"/>
    <property type="evidence" value="ECO:0007669"/>
    <property type="project" value="UniProtKB-UniRule"/>
</dbReference>
<gene>
    <name evidence="2 4" type="primary">rsfS</name>
    <name evidence="4" type="ORF">ESB00_17365</name>
</gene>
<evidence type="ECO:0000256" key="2">
    <source>
        <dbReference type="HAMAP-Rule" id="MF_01477"/>
    </source>
</evidence>
<comment type="similarity">
    <text evidence="1 2">Belongs to the Iojap/RsfS family.</text>
</comment>
<dbReference type="HAMAP" id="MF_01477">
    <property type="entry name" value="Iojap_RsfS"/>
    <property type="match status" value="1"/>
</dbReference>
<sequence>MKSKTVRKPAAKKPTKSTKPARKADPALQLLKLVVQAMDAKKAESLQVLDVSDQSSITDYLVLGTATSEPHLRALRVELEKVLDSNRAKILGMDAAKGSGWTVVDAFEIMIHLFTAENRDKYRMESLWKDAVDIPVIKLLK</sequence>
<dbReference type="AlphaFoldDB" id="A0A4Q1C4W8"/>